<dbReference type="KEGG" id="nso:NIASO_02050"/>
<name>W0EYM4_9BACT</name>
<evidence type="ECO:0000256" key="9">
    <source>
        <dbReference type="RuleBase" id="RU003357"/>
    </source>
</evidence>
<dbReference type="InterPro" id="IPR000531">
    <property type="entry name" value="Beta-barrel_TonB"/>
</dbReference>
<keyword evidence="6 8" id="KW-0472">Membrane</keyword>
<dbReference type="SUPFAM" id="SSF49464">
    <property type="entry name" value="Carboxypeptidase regulatory domain-like"/>
    <property type="match status" value="1"/>
</dbReference>
<dbReference type="Pfam" id="PF13715">
    <property type="entry name" value="CarbopepD_reg_2"/>
    <property type="match status" value="1"/>
</dbReference>
<dbReference type="eggNOG" id="COG1629">
    <property type="taxonomic scope" value="Bacteria"/>
</dbReference>
<dbReference type="EMBL" id="CP007035">
    <property type="protein sequence ID" value="AHF14299.1"/>
    <property type="molecule type" value="Genomic_DNA"/>
</dbReference>
<keyword evidence="10" id="KW-1133">Transmembrane helix</keyword>
<feature type="domain" description="TonB-dependent receptor-like beta-barrel" evidence="11">
    <location>
        <begin position="497"/>
        <end position="1038"/>
    </location>
</feature>
<keyword evidence="4 8" id="KW-0812">Transmembrane</keyword>
<evidence type="ECO:0000256" key="3">
    <source>
        <dbReference type="ARBA" id="ARBA00022452"/>
    </source>
</evidence>
<dbReference type="NCBIfam" id="TIGR04056">
    <property type="entry name" value="OMP_RagA_SusC"/>
    <property type="match status" value="1"/>
</dbReference>
<evidence type="ECO:0000256" key="10">
    <source>
        <dbReference type="SAM" id="Phobius"/>
    </source>
</evidence>
<dbReference type="SUPFAM" id="SSF56935">
    <property type="entry name" value="Porins"/>
    <property type="match status" value="1"/>
</dbReference>
<keyword evidence="3 8" id="KW-1134">Transmembrane beta strand</keyword>
<dbReference type="GO" id="GO:0009279">
    <property type="term" value="C:cell outer membrane"/>
    <property type="evidence" value="ECO:0007669"/>
    <property type="project" value="UniProtKB-SubCell"/>
</dbReference>
<dbReference type="InterPro" id="IPR023997">
    <property type="entry name" value="TonB-dep_OMP_SusC/RagA_CS"/>
</dbReference>
<evidence type="ECO:0000256" key="4">
    <source>
        <dbReference type="ARBA" id="ARBA00022692"/>
    </source>
</evidence>
<evidence type="ECO:0000259" key="12">
    <source>
        <dbReference type="Pfam" id="PF07715"/>
    </source>
</evidence>
<dbReference type="PROSITE" id="PS52016">
    <property type="entry name" value="TONB_DEPENDENT_REC_3"/>
    <property type="match status" value="1"/>
</dbReference>
<dbReference type="InterPro" id="IPR012910">
    <property type="entry name" value="Plug_dom"/>
</dbReference>
<dbReference type="AlphaFoldDB" id="W0EYM4"/>
<keyword evidence="7 8" id="KW-0998">Cell outer membrane</keyword>
<dbReference type="RefSeq" id="WP_008583981.1">
    <property type="nucleotide sequence ID" value="NZ_CP007035.1"/>
</dbReference>
<dbReference type="Pfam" id="PF07715">
    <property type="entry name" value="Plug"/>
    <property type="match status" value="1"/>
</dbReference>
<keyword evidence="2 8" id="KW-0813">Transport</keyword>
<dbReference type="Gene3D" id="2.60.40.1120">
    <property type="entry name" value="Carboxypeptidase-like, regulatory domain"/>
    <property type="match status" value="1"/>
</dbReference>
<feature type="domain" description="TonB-dependent receptor plug" evidence="12">
    <location>
        <begin position="220"/>
        <end position="327"/>
    </location>
</feature>
<comment type="similarity">
    <text evidence="8 9">Belongs to the TonB-dependent receptor family.</text>
</comment>
<dbReference type="InterPro" id="IPR039426">
    <property type="entry name" value="TonB-dep_rcpt-like"/>
</dbReference>
<dbReference type="NCBIfam" id="TIGR04057">
    <property type="entry name" value="SusC_RagA_signa"/>
    <property type="match status" value="1"/>
</dbReference>
<evidence type="ECO:0000256" key="5">
    <source>
        <dbReference type="ARBA" id="ARBA00023077"/>
    </source>
</evidence>
<sequence length="1105" mass="121496">MKKNDCPAKGGLGLLCAKFFLIMNGSILLILLSSLQVFALEGRSQQKIDLDLKGKTIVSVIKYIENRYQYRFFYNDNEELNSRKVDIYARKATIDDVMDNLLQHSTLSYKKMNSGMVVIVGHPSELVSLSVMGMVTDETGMPLSGVNIVEKGTTNGTTTGEDGSFSIKVANDDAILIVSIVGYTSREISVKDKDIKSIALQKEVNKLEEVVVVGYGTQRKKDLTGSVAQVSNKDLQAVPVYNVGEALQGRASGVSVAHNSGAPGSRVQVRVRGGNSMIGSNDPLYVVDGFPIAGGINFLNPADIESIDILKDASATAIYGARGANGVVMVSTKRGKGGARNEIGVNSYYGVQQTAKRFDMLDATHYAIVVNEFLKNDGKAPYFNLGDIQGPGTNWQDAIFRDAPVQNHTLSFSGLNDRTNYSMSGNYYQQDGIIINSGVKKGSFRLNLDHEIKSWLKIAVNLNLSRREQFTVPVDNGRRGNNMFSGALSAPPTSPVYDDNGLPVRIGEAYPFTDPGDMRNPMLWAKPYKNRTLANTILLNNAFTFKLTKELSFVSRIGLEYENSINDQFSPIIYPNDRGGASNSNTYWNSVLNEEVLTYEKLFSGGHKLTATGGFTYQTYMTRNAGISVSGFTNNNTENYNLGSAETINPPSSDISQWSLVSGLGRVNYSFLDRYFLTASIRSDGSSRFGKDNKWGVFPSGALAWRISEERFIKDQLPFINNLKLRASYGVTGNTALSPYQSLDRLSPVKYIYSGNTESVGYAPSGISNSQLKWETSNELDLGLDLGVFNNRLGVTFDYYKKNTKDLLASVPLPPSSGFGFILQNLGEIENQGLEFSVNADVLTGGFKWNAAAQVSTNRNKVLKIAGGSDIVTAGQTSGLPGYNLARVGQPLGVFYGYLEDGLDDKGMIKFVDVNKDNAITPLDRVILGTPYPKFEYGFNSNFSYKDVSLTVFLQGVKGNDIFFATAFTNLNSFQRTQNQFADLFGNYWTADNPNPNAKYPKLSSLTQMRPSNRFIEDGSYLRVKSVQLSYSLPVKRMKLGWLNYASIYVKATNLFTFTKYPGLDPEVNTRGSDSQSIEDRLFIGTDESGYPNARVFGAGIELRF</sequence>
<proteinExistence type="inferred from homology"/>
<dbReference type="STRING" id="929713.NIASO_02050"/>
<evidence type="ECO:0000256" key="1">
    <source>
        <dbReference type="ARBA" id="ARBA00004571"/>
    </source>
</evidence>
<keyword evidence="14" id="KW-1185">Reference proteome</keyword>
<evidence type="ECO:0000256" key="2">
    <source>
        <dbReference type="ARBA" id="ARBA00022448"/>
    </source>
</evidence>
<dbReference type="Proteomes" id="UP000003586">
    <property type="component" value="Chromosome"/>
</dbReference>
<dbReference type="InterPro" id="IPR036942">
    <property type="entry name" value="Beta-barrel_TonB_sf"/>
</dbReference>
<gene>
    <name evidence="13" type="ORF">NIASO_02050</name>
</gene>
<dbReference type="InterPro" id="IPR008969">
    <property type="entry name" value="CarboxyPept-like_regulatory"/>
</dbReference>
<dbReference type="HOGENOM" id="CLU_004317_0_2_10"/>
<reference evidence="13 14" key="1">
    <citation type="submission" date="2013-12" db="EMBL/GenBank/DDBJ databases">
        <authorList>
            <consortium name="DOE Joint Genome Institute"/>
            <person name="Eisen J."/>
            <person name="Huntemann M."/>
            <person name="Han J."/>
            <person name="Chen A."/>
            <person name="Kyrpides N."/>
            <person name="Mavromatis K."/>
            <person name="Markowitz V."/>
            <person name="Palaniappan K."/>
            <person name="Ivanova N."/>
            <person name="Schaumberg A."/>
            <person name="Pati A."/>
            <person name="Liolios K."/>
            <person name="Nordberg H.P."/>
            <person name="Cantor M.N."/>
            <person name="Hua S.X."/>
            <person name="Woyke T."/>
        </authorList>
    </citation>
    <scope>NUCLEOTIDE SEQUENCE [LARGE SCALE GENOMIC DNA]</scope>
    <source>
        <strain evidence="14">DSM 19437</strain>
    </source>
</reference>
<accession>W0EYM4</accession>
<dbReference type="FunFam" id="2.170.130.10:FF:000008">
    <property type="entry name" value="SusC/RagA family TonB-linked outer membrane protein"/>
    <property type="match status" value="1"/>
</dbReference>
<dbReference type="InterPro" id="IPR037066">
    <property type="entry name" value="Plug_dom_sf"/>
</dbReference>
<keyword evidence="13" id="KW-0675">Receptor</keyword>
<evidence type="ECO:0000259" key="11">
    <source>
        <dbReference type="Pfam" id="PF00593"/>
    </source>
</evidence>
<comment type="subcellular location">
    <subcellularLocation>
        <location evidence="1 8">Cell outer membrane</location>
        <topology evidence="1 8">Multi-pass membrane protein</topology>
    </subcellularLocation>
</comment>
<dbReference type="Gene3D" id="2.170.130.10">
    <property type="entry name" value="TonB-dependent receptor, plug domain"/>
    <property type="match status" value="1"/>
</dbReference>
<evidence type="ECO:0000313" key="14">
    <source>
        <dbReference type="Proteomes" id="UP000003586"/>
    </source>
</evidence>
<evidence type="ECO:0000256" key="8">
    <source>
        <dbReference type="PROSITE-ProRule" id="PRU01360"/>
    </source>
</evidence>
<keyword evidence="5 9" id="KW-0798">TonB box</keyword>
<feature type="transmembrane region" description="Helical" evidence="10">
    <location>
        <begin position="12"/>
        <end position="38"/>
    </location>
</feature>
<evidence type="ECO:0000256" key="6">
    <source>
        <dbReference type="ARBA" id="ARBA00023136"/>
    </source>
</evidence>
<dbReference type="OrthoDB" id="9768177at2"/>
<protein>
    <submittedName>
        <fullName evidence="13">TonB-denpendent receptor</fullName>
    </submittedName>
</protein>
<evidence type="ECO:0000313" key="13">
    <source>
        <dbReference type="EMBL" id="AHF14299.1"/>
    </source>
</evidence>
<dbReference type="InterPro" id="IPR023996">
    <property type="entry name" value="TonB-dep_OMP_SusC/RagA"/>
</dbReference>
<organism evidence="13 14">
    <name type="scientific">Niabella soli DSM 19437</name>
    <dbReference type="NCBI Taxonomy" id="929713"/>
    <lineage>
        <taxon>Bacteria</taxon>
        <taxon>Pseudomonadati</taxon>
        <taxon>Bacteroidota</taxon>
        <taxon>Chitinophagia</taxon>
        <taxon>Chitinophagales</taxon>
        <taxon>Chitinophagaceae</taxon>
        <taxon>Niabella</taxon>
    </lineage>
</organism>
<dbReference type="Gene3D" id="2.40.170.20">
    <property type="entry name" value="TonB-dependent receptor, beta-barrel domain"/>
    <property type="match status" value="1"/>
</dbReference>
<dbReference type="Pfam" id="PF00593">
    <property type="entry name" value="TonB_dep_Rec_b-barrel"/>
    <property type="match status" value="1"/>
</dbReference>
<evidence type="ECO:0000256" key="7">
    <source>
        <dbReference type="ARBA" id="ARBA00023237"/>
    </source>
</evidence>